<dbReference type="Pfam" id="PF20147">
    <property type="entry name" value="Crinkler"/>
    <property type="match status" value="1"/>
</dbReference>
<dbReference type="GO" id="GO:0005576">
    <property type="term" value="C:extracellular region"/>
    <property type="evidence" value="ECO:0007669"/>
    <property type="project" value="UniProtKB-SubCell"/>
</dbReference>
<evidence type="ECO:0000256" key="1">
    <source>
        <dbReference type="ARBA" id="ARBA00004340"/>
    </source>
</evidence>
<evidence type="ECO:0000313" key="6">
    <source>
        <dbReference type="Proteomes" id="UP000703661"/>
    </source>
</evidence>
<organism evidence="5 6">
    <name type="scientific">Entomortierella chlamydospora</name>
    <dbReference type="NCBI Taxonomy" id="101097"/>
    <lineage>
        <taxon>Eukaryota</taxon>
        <taxon>Fungi</taxon>
        <taxon>Fungi incertae sedis</taxon>
        <taxon>Mucoromycota</taxon>
        <taxon>Mortierellomycotina</taxon>
        <taxon>Mortierellomycetes</taxon>
        <taxon>Mortierellales</taxon>
        <taxon>Mortierellaceae</taxon>
        <taxon>Entomortierella</taxon>
    </lineage>
</organism>
<feature type="domain" description="Crinkler effector protein N-terminal" evidence="4">
    <location>
        <begin position="38"/>
        <end position="133"/>
    </location>
</feature>
<evidence type="ECO:0000256" key="3">
    <source>
        <dbReference type="ARBA" id="ARBA00022525"/>
    </source>
</evidence>
<evidence type="ECO:0000313" key="5">
    <source>
        <dbReference type="EMBL" id="KAF9997908.1"/>
    </source>
</evidence>
<keyword evidence="6" id="KW-1185">Reference proteome</keyword>
<reference evidence="5" key="1">
    <citation type="journal article" date="2020" name="Fungal Divers.">
        <title>Resolving the Mortierellaceae phylogeny through synthesis of multi-gene phylogenetics and phylogenomics.</title>
        <authorList>
            <person name="Vandepol N."/>
            <person name="Liber J."/>
            <person name="Desiro A."/>
            <person name="Na H."/>
            <person name="Kennedy M."/>
            <person name="Barry K."/>
            <person name="Grigoriev I.V."/>
            <person name="Miller A.N."/>
            <person name="O'Donnell K."/>
            <person name="Stajich J.E."/>
            <person name="Bonito G."/>
        </authorList>
    </citation>
    <scope>NUCLEOTIDE SEQUENCE</scope>
    <source>
        <strain evidence="5">NRRL 2769</strain>
    </source>
</reference>
<protein>
    <recommendedName>
        <fullName evidence="4">Crinkler effector protein N-terminal domain-containing protein</fullName>
    </recommendedName>
</protein>
<accession>A0A9P6SST6</accession>
<keyword evidence="3" id="KW-0964">Secreted</keyword>
<comment type="subcellular location">
    <subcellularLocation>
        <location evidence="1">Host cell</location>
    </subcellularLocation>
    <subcellularLocation>
        <location evidence="2">Secreted</location>
    </subcellularLocation>
</comment>
<comment type="caution">
    <text evidence="5">The sequence shown here is derived from an EMBL/GenBank/DDBJ whole genome shotgun (WGS) entry which is preliminary data.</text>
</comment>
<dbReference type="AlphaFoldDB" id="A0A9P6SST6"/>
<dbReference type="InterPro" id="IPR045379">
    <property type="entry name" value="Crinkler_N"/>
</dbReference>
<evidence type="ECO:0000259" key="4">
    <source>
        <dbReference type="Pfam" id="PF20147"/>
    </source>
</evidence>
<evidence type="ECO:0000256" key="2">
    <source>
        <dbReference type="ARBA" id="ARBA00004613"/>
    </source>
</evidence>
<dbReference type="GO" id="GO:0043657">
    <property type="term" value="C:host cell"/>
    <property type="evidence" value="ECO:0007669"/>
    <property type="project" value="UniProtKB-SubCell"/>
</dbReference>
<dbReference type="EMBL" id="JAAAID010003441">
    <property type="protein sequence ID" value="KAF9997908.1"/>
    <property type="molecule type" value="Genomic_DNA"/>
</dbReference>
<name>A0A9P6SST6_9FUNG</name>
<feature type="non-terminal residue" evidence="5">
    <location>
        <position position="1"/>
    </location>
</feature>
<sequence length="223" mass="24723">MASAAPTLEQASTSGTHVFATVQQGSTSETGILPSYVLELNCIVEDESSSFPVRILSTEKVGILKNAIKEAKKAKLDMFDANELTLYKVSIPDEEKIVIESDIEMVHLAPSSMELWEKFGSVLPKKTIHVYVKPPQQDINVLDVISLIPPGVLYFHRPDRSPSTTTTRSVRRRTPTEVVSWDGFLDDVSQYAPSEESTFGKQYFEFDAGCRVSDEETLCSALD</sequence>
<dbReference type="Proteomes" id="UP000703661">
    <property type="component" value="Unassembled WGS sequence"/>
</dbReference>
<proteinExistence type="predicted"/>
<gene>
    <name evidence="5" type="ORF">BGZ80_006907</name>
</gene>